<protein>
    <submittedName>
        <fullName evidence="1">Uncharacterized protein</fullName>
    </submittedName>
</protein>
<organism evidence="1 2">
    <name type="scientific">Rhynchosporium agropyri</name>
    <dbReference type="NCBI Taxonomy" id="914238"/>
    <lineage>
        <taxon>Eukaryota</taxon>
        <taxon>Fungi</taxon>
        <taxon>Dikarya</taxon>
        <taxon>Ascomycota</taxon>
        <taxon>Pezizomycotina</taxon>
        <taxon>Leotiomycetes</taxon>
        <taxon>Helotiales</taxon>
        <taxon>Ploettnerulaceae</taxon>
        <taxon>Rhynchosporium</taxon>
    </lineage>
</organism>
<dbReference type="AlphaFoldDB" id="A0A1E1KJL3"/>
<accession>A0A1E1KJL3</accession>
<dbReference type="EMBL" id="FJUX01000035">
    <property type="protein sequence ID" value="CZS98190.1"/>
    <property type="molecule type" value="Genomic_DNA"/>
</dbReference>
<reference evidence="2" key="1">
    <citation type="submission" date="2016-03" db="EMBL/GenBank/DDBJ databases">
        <authorList>
            <person name="Guldener U."/>
        </authorList>
    </citation>
    <scope>NUCLEOTIDE SEQUENCE [LARGE SCALE GENOMIC DNA]</scope>
    <source>
        <strain evidence="2">04CH-RAC-A.6.1</strain>
    </source>
</reference>
<name>A0A1E1KJL3_9HELO</name>
<evidence type="ECO:0000313" key="1">
    <source>
        <dbReference type="EMBL" id="CZS98190.1"/>
    </source>
</evidence>
<gene>
    <name evidence="1" type="ORF">RAG0_07013</name>
</gene>
<proteinExistence type="predicted"/>
<keyword evidence="2" id="KW-1185">Reference proteome</keyword>
<evidence type="ECO:0000313" key="2">
    <source>
        <dbReference type="Proteomes" id="UP000178912"/>
    </source>
</evidence>
<sequence length="90" mass="10303">MARLLKEDNLYVPSQVISFVHIHTYENSPEFSFTDVPGGSKHVCTALEARSISRSQRERKRNIAHMAEGSERIIQYRAWKLSRIEQGGEG</sequence>
<dbReference type="Proteomes" id="UP000178912">
    <property type="component" value="Unassembled WGS sequence"/>
</dbReference>